<name>A0A6S7I113_PARCT</name>
<dbReference type="Proteomes" id="UP001152795">
    <property type="component" value="Unassembled WGS sequence"/>
</dbReference>
<sequence>MIRVGGEIVYDNNGESLIEVYKDLWKMGTKRANMVEYGIMNENTRKLLSKDDSADRNAKTEGAYDMVMAKVYKEQKMKLGKILNDQSPYAPYNMKSGFEYTITLPKADKIMVAQANEKVKGDTLKNIHLEYETIENEELANQVNEGYETGRSLSYEHTTLLKTTVWAKDASRFNESIDVPMESMMAVVLLFRKRTITDSEEYVFPSIEKVKVTIEGKPNAVYSQGLTYENFYDEAKRLFGMANNACNDDISVRKFYKDKFALVINLRAVDDSLIVGSGKKILGDNPGILLEIETDGISEDILCNIFVLSDGLINISEKALQGISY</sequence>
<evidence type="ECO:0000313" key="2">
    <source>
        <dbReference type="Proteomes" id="UP001152795"/>
    </source>
</evidence>
<reference evidence="1" key="1">
    <citation type="submission" date="2020-04" db="EMBL/GenBank/DDBJ databases">
        <authorList>
            <person name="Alioto T."/>
            <person name="Alioto T."/>
            <person name="Gomez Garrido J."/>
        </authorList>
    </citation>
    <scope>NUCLEOTIDE SEQUENCE</scope>
    <source>
        <strain evidence="1">A484AB</strain>
    </source>
</reference>
<dbReference type="EMBL" id="CACRXK020003766">
    <property type="protein sequence ID" value="CAB4000152.1"/>
    <property type="molecule type" value="Genomic_DNA"/>
</dbReference>
<proteinExistence type="predicted"/>
<dbReference type="OrthoDB" id="5989505at2759"/>
<gene>
    <name evidence="1" type="ORF">PACLA_8A065494</name>
</gene>
<keyword evidence="2" id="KW-1185">Reference proteome</keyword>
<accession>A0A6S7I113</accession>
<comment type="caution">
    <text evidence="1">The sequence shown here is derived from an EMBL/GenBank/DDBJ whole genome shotgun (WGS) entry which is preliminary data.</text>
</comment>
<evidence type="ECO:0000313" key="1">
    <source>
        <dbReference type="EMBL" id="CAB4000152.1"/>
    </source>
</evidence>
<protein>
    <submittedName>
        <fullName evidence="1">Uncharacterized protein</fullName>
    </submittedName>
</protein>
<organism evidence="1 2">
    <name type="scientific">Paramuricea clavata</name>
    <name type="common">Red gorgonian</name>
    <name type="synonym">Violescent sea-whip</name>
    <dbReference type="NCBI Taxonomy" id="317549"/>
    <lineage>
        <taxon>Eukaryota</taxon>
        <taxon>Metazoa</taxon>
        <taxon>Cnidaria</taxon>
        <taxon>Anthozoa</taxon>
        <taxon>Octocorallia</taxon>
        <taxon>Malacalcyonacea</taxon>
        <taxon>Plexauridae</taxon>
        <taxon>Paramuricea</taxon>
    </lineage>
</organism>
<dbReference type="AlphaFoldDB" id="A0A6S7I113"/>